<dbReference type="EMBL" id="KJ094029">
    <property type="protein sequence ID" value="AHL19023.1"/>
    <property type="molecule type" value="Genomic_DNA"/>
</dbReference>
<reference evidence="1 2" key="1">
    <citation type="journal article" date="2014" name="Appl. Environ. Microbiol.">
        <title>Comparative genomic and morphological analysis of Listeria phages isolated from farm environments.</title>
        <authorList>
            <person name="Denes T."/>
            <person name="Vongkamjan K."/>
            <person name="Ackermann H.W."/>
            <person name="Moreno Switt A.I."/>
            <person name="Wiedmann M."/>
            <person name="den Bakker H.C."/>
        </authorList>
    </citation>
    <scope>NUCLEOTIDE SEQUENCE [LARGE SCALE GENOMIC DNA]</scope>
</reference>
<organism evidence="1 2">
    <name type="scientific">Listeria phage LP-064</name>
    <dbReference type="NCBI Taxonomy" id="1458853"/>
    <lineage>
        <taxon>Viruses</taxon>
        <taxon>Duplodnaviria</taxon>
        <taxon>Heunggongvirae</taxon>
        <taxon>Uroviricota</taxon>
        <taxon>Caudoviricetes</taxon>
        <taxon>Herelleviridae</taxon>
        <taxon>Jasinskavirinae</taxon>
        <taxon>Pecentumvirus</taxon>
        <taxon>Pecentumvirus LP064</taxon>
    </lineage>
</organism>
<sequence>MNIEIWAYATKEDEICSAEQFICSVSNEEEAEQELSYAEMENYHAWKTY</sequence>
<accession>A0A059T5K0</accession>
<name>A0A059T5K0_9CAUD</name>
<proteinExistence type="predicted"/>
<evidence type="ECO:0000313" key="1">
    <source>
        <dbReference type="EMBL" id="AHL19023.1"/>
    </source>
</evidence>
<evidence type="ECO:0000313" key="2">
    <source>
        <dbReference type="Proteomes" id="UP000026994"/>
    </source>
</evidence>
<dbReference type="Proteomes" id="UP000026994">
    <property type="component" value="Segment"/>
</dbReference>
<keyword evidence="2" id="KW-1185">Reference proteome</keyword>
<gene>
    <name evidence="1" type="ORF">LP064_003</name>
</gene>
<protein>
    <submittedName>
        <fullName evidence="1">Uncharacterized protein</fullName>
    </submittedName>
</protein>